<dbReference type="InterPro" id="IPR057326">
    <property type="entry name" value="KR_dom"/>
</dbReference>
<evidence type="ECO:0000256" key="2">
    <source>
        <dbReference type="ARBA" id="ARBA00023002"/>
    </source>
</evidence>
<dbReference type="PANTHER" id="PTHR42879:SF2">
    <property type="entry name" value="3-OXOACYL-[ACYL-CARRIER-PROTEIN] REDUCTASE FABG"/>
    <property type="match status" value="1"/>
</dbReference>
<dbReference type="InterPro" id="IPR050259">
    <property type="entry name" value="SDR"/>
</dbReference>
<dbReference type="SUPFAM" id="SSF51735">
    <property type="entry name" value="NAD(P)-binding Rossmann-fold domains"/>
    <property type="match status" value="1"/>
</dbReference>
<dbReference type="InterPro" id="IPR002347">
    <property type="entry name" value="SDR_fam"/>
</dbReference>
<comment type="caution">
    <text evidence="4">The sequence shown here is derived from an EMBL/GenBank/DDBJ whole genome shotgun (WGS) entry which is preliminary data.</text>
</comment>
<dbReference type="Pfam" id="PF13561">
    <property type="entry name" value="adh_short_C2"/>
    <property type="match status" value="1"/>
</dbReference>
<evidence type="ECO:0000313" key="4">
    <source>
        <dbReference type="EMBL" id="PXY95169.1"/>
    </source>
</evidence>
<dbReference type="PRINTS" id="PR00081">
    <property type="entry name" value="GDHRDH"/>
</dbReference>
<dbReference type="InterPro" id="IPR036291">
    <property type="entry name" value="NAD(P)-bd_dom_sf"/>
</dbReference>
<evidence type="ECO:0000313" key="5">
    <source>
        <dbReference type="Proteomes" id="UP000247838"/>
    </source>
</evidence>
<evidence type="ECO:0000256" key="1">
    <source>
        <dbReference type="ARBA" id="ARBA00006484"/>
    </source>
</evidence>
<reference evidence="4 5" key="1">
    <citation type="submission" date="2018-05" db="EMBL/GenBank/DDBJ databases">
        <title>Reference genomes for bee gut microbiota database.</title>
        <authorList>
            <person name="Ellegaard K.M."/>
        </authorList>
    </citation>
    <scope>NUCLEOTIDE SEQUENCE [LARGE SCALE GENOMIC DNA]</scope>
    <source>
        <strain evidence="4 5">ESL0167</strain>
    </source>
</reference>
<feature type="domain" description="Ketoreductase" evidence="3">
    <location>
        <begin position="11"/>
        <end position="191"/>
    </location>
</feature>
<proteinExistence type="inferred from homology"/>
<name>A0A318MTB5_FRIPE</name>
<dbReference type="AlphaFoldDB" id="A0A318MTB5"/>
<dbReference type="SMART" id="SM00822">
    <property type="entry name" value="PKS_KR"/>
    <property type="match status" value="1"/>
</dbReference>
<dbReference type="PROSITE" id="PS00061">
    <property type="entry name" value="ADH_SHORT"/>
    <property type="match status" value="1"/>
</dbReference>
<sequence length="252" mass="27319">MKIERLNMENKWIFVSGGSRGIGAEIVSELARNGFSIVFTYRNSKEEALKLCDSLTSQGMQCRAYQCDVSIAKEVDQVVKECISLFGAPYAVINNAGIVKDNLFINIEEKTWLDLMNNNVLSSYLVNKAFLPHMISQGDGCILFISSVTAFKGNTGQVNYAASKAAMIGMTHSLAVELGRFNIRVNSIAPGLIETDMSKNLSSSAYKNMIKKIPLGRIGSTKEVAMSVNFLLGSGGNYITGQTLVIDGGMSA</sequence>
<comment type="similarity">
    <text evidence="1">Belongs to the short-chain dehydrogenases/reductases (SDR) family.</text>
</comment>
<organism evidence="4 5">
    <name type="scientific">Frischella perrara</name>
    <dbReference type="NCBI Taxonomy" id="1267021"/>
    <lineage>
        <taxon>Bacteria</taxon>
        <taxon>Pseudomonadati</taxon>
        <taxon>Pseudomonadota</taxon>
        <taxon>Gammaproteobacteria</taxon>
        <taxon>Orbales</taxon>
        <taxon>Orbaceae</taxon>
        <taxon>Frischella</taxon>
    </lineage>
</organism>
<dbReference type="Proteomes" id="UP000247838">
    <property type="component" value="Unassembled WGS sequence"/>
</dbReference>
<dbReference type="Gene3D" id="3.40.50.720">
    <property type="entry name" value="NAD(P)-binding Rossmann-like Domain"/>
    <property type="match status" value="1"/>
</dbReference>
<dbReference type="InterPro" id="IPR020904">
    <property type="entry name" value="Sc_DH/Rdtase_CS"/>
</dbReference>
<dbReference type="FunFam" id="3.40.50.720:FF:000173">
    <property type="entry name" value="3-oxoacyl-[acyl-carrier protein] reductase"/>
    <property type="match status" value="1"/>
</dbReference>
<dbReference type="GO" id="GO:0016491">
    <property type="term" value="F:oxidoreductase activity"/>
    <property type="evidence" value="ECO:0007669"/>
    <property type="project" value="UniProtKB-KW"/>
</dbReference>
<dbReference type="PANTHER" id="PTHR42879">
    <property type="entry name" value="3-OXOACYL-(ACYL-CARRIER-PROTEIN) REDUCTASE"/>
    <property type="match status" value="1"/>
</dbReference>
<dbReference type="PRINTS" id="PR00080">
    <property type="entry name" value="SDRFAMILY"/>
</dbReference>
<protein>
    <submittedName>
        <fullName evidence="4">3-oxoacyl-ACP reductase</fullName>
    </submittedName>
</protein>
<dbReference type="NCBIfam" id="NF009466">
    <property type="entry name" value="PRK12826.1-2"/>
    <property type="match status" value="1"/>
</dbReference>
<dbReference type="EMBL" id="QGLM01000014">
    <property type="protein sequence ID" value="PXY95169.1"/>
    <property type="molecule type" value="Genomic_DNA"/>
</dbReference>
<evidence type="ECO:0000259" key="3">
    <source>
        <dbReference type="SMART" id="SM00822"/>
    </source>
</evidence>
<gene>
    <name evidence="4" type="ORF">DKK76_06895</name>
</gene>
<dbReference type="GO" id="GO:0032787">
    <property type="term" value="P:monocarboxylic acid metabolic process"/>
    <property type="evidence" value="ECO:0007669"/>
    <property type="project" value="UniProtKB-ARBA"/>
</dbReference>
<keyword evidence="2" id="KW-0560">Oxidoreductase</keyword>
<accession>A0A318MTB5</accession>